<sequence>MLRRTLLKALLTTPFAPLFKKEDKTPLEVDAGDTVYVKTQVGWYESPEQGKPIIKKEETIEGIAVVTSKHHFVPLSKKRQQGKLRISYEVVMDENANCPIVKDTYGKTRRRRYWGVKNHQITKVIKKYQQG</sequence>
<proteinExistence type="predicted"/>
<reference evidence="1" key="1">
    <citation type="journal article" date="2015" name="Nature">
        <title>Complex archaea that bridge the gap between prokaryotes and eukaryotes.</title>
        <authorList>
            <person name="Spang A."/>
            <person name="Saw J.H."/>
            <person name="Jorgensen S.L."/>
            <person name="Zaremba-Niedzwiedzka K."/>
            <person name="Martijn J."/>
            <person name="Lind A.E."/>
            <person name="van Eijk R."/>
            <person name="Schleper C."/>
            <person name="Guy L."/>
            <person name="Ettema T.J."/>
        </authorList>
    </citation>
    <scope>NUCLEOTIDE SEQUENCE</scope>
</reference>
<name>A0A0F9NWC3_9ZZZZ</name>
<protein>
    <submittedName>
        <fullName evidence="1">Uncharacterized protein</fullName>
    </submittedName>
</protein>
<dbReference type="AlphaFoldDB" id="A0A0F9NWC3"/>
<evidence type="ECO:0000313" key="1">
    <source>
        <dbReference type="EMBL" id="KKM85587.1"/>
    </source>
</evidence>
<organism evidence="1">
    <name type="scientific">marine sediment metagenome</name>
    <dbReference type="NCBI Taxonomy" id="412755"/>
    <lineage>
        <taxon>unclassified sequences</taxon>
        <taxon>metagenomes</taxon>
        <taxon>ecological metagenomes</taxon>
    </lineage>
</organism>
<gene>
    <name evidence="1" type="ORF">LCGC14_1287570</name>
</gene>
<accession>A0A0F9NWC3</accession>
<comment type="caution">
    <text evidence="1">The sequence shown here is derived from an EMBL/GenBank/DDBJ whole genome shotgun (WGS) entry which is preliminary data.</text>
</comment>
<dbReference type="EMBL" id="LAZR01007386">
    <property type="protein sequence ID" value="KKM85587.1"/>
    <property type="molecule type" value="Genomic_DNA"/>
</dbReference>